<evidence type="ECO:0000313" key="8">
    <source>
        <dbReference type="Proteomes" id="UP000265801"/>
    </source>
</evidence>
<gene>
    <name evidence="7" type="ORF">D3H55_13980</name>
</gene>
<dbReference type="SUPFAM" id="SSF88659">
    <property type="entry name" value="Sigma3 and sigma4 domains of RNA polymerase sigma factors"/>
    <property type="match status" value="1"/>
</dbReference>
<reference evidence="7 8" key="1">
    <citation type="submission" date="2018-09" db="EMBL/GenBank/DDBJ databases">
        <title>Bacillus saliacetes sp. nov., isolated from Thai shrimp paste (Ka-pi).</title>
        <authorList>
            <person name="Daroonpunt R."/>
            <person name="Tanasupawat S."/>
            <person name="Yiamsombut S."/>
        </authorList>
    </citation>
    <scope>NUCLEOTIDE SEQUENCE [LARGE SCALE GENOMIC DNA]</scope>
    <source>
        <strain evidence="7 8">SKP7-4</strain>
    </source>
</reference>
<dbReference type="InterPro" id="IPR036388">
    <property type="entry name" value="WH-like_DNA-bd_sf"/>
</dbReference>
<dbReference type="InterPro" id="IPR014284">
    <property type="entry name" value="RNA_pol_sigma-70_dom"/>
</dbReference>
<sequence length="177" mass="20824">MQEAKLIKKAKKGHHASFIQLMKDHESSMYRVAKGILKKDHDCADAIQETILICFRKISSLKEEKHFKTWLIRILIHECYRLLEKRKTVIPFEAPWIESEKEEIELKMAVQEAVSSLNDELRIVTMLYYFEDLAIKEISDILQIPEGTVKSRLSTARRHLMTLLKEENPLFKRSGRK</sequence>
<protein>
    <submittedName>
        <fullName evidence="7">Sigma-70 family RNA polymerase sigma factor</fullName>
    </submittedName>
</protein>
<dbReference type="InterPro" id="IPR013249">
    <property type="entry name" value="RNA_pol_sigma70_r4_t2"/>
</dbReference>
<dbReference type="EMBL" id="QXIR01000019">
    <property type="protein sequence ID" value="RIW31987.1"/>
    <property type="molecule type" value="Genomic_DNA"/>
</dbReference>
<dbReference type="SUPFAM" id="SSF88946">
    <property type="entry name" value="Sigma2 domain of RNA polymerase sigma factors"/>
    <property type="match status" value="1"/>
</dbReference>
<evidence type="ECO:0000256" key="1">
    <source>
        <dbReference type="ARBA" id="ARBA00010641"/>
    </source>
</evidence>
<evidence type="ECO:0000259" key="6">
    <source>
        <dbReference type="Pfam" id="PF08281"/>
    </source>
</evidence>
<dbReference type="OrthoDB" id="9782703at2"/>
<evidence type="ECO:0000259" key="5">
    <source>
        <dbReference type="Pfam" id="PF04542"/>
    </source>
</evidence>
<dbReference type="Gene3D" id="1.10.10.10">
    <property type="entry name" value="Winged helix-like DNA-binding domain superfamily/Winged helix DNA-binding domain"/>
    <property type="match status" value="1"/>
</dbReference>
<feature type="domain" description="RNA polymerase sigma factor 70 region 4 type 2" evidence="6">
    <location>
        <begin position="108"/>
        <end position="160"/>
    </location>
</feature>
<comment type="caution">
    <text evidence="7">The sequence shown here is derived from an EMBL/GenBank/DDBJ whole genome shotgun (WGS) entry which is preliminary data.</text>
</comment>
<evidence type="ECO:0000256" key="4">
    <source>
        <dbReference type="ARBA" id="ARBA00023163"/>
    </source>
</evidence>
<organism evidence="7 8">
    <name type="scientific">Bacillus salacetis</name>
    <dbReference type="NCBI Taxonomy" id="2315464"/>
    <lineage>
        <taxon>Bacteria</taxon>
        <taxon>Bacillati</taxon>
        <taxon>Bacillota</taxon>
        <taxon>Bacilli</taxon>
        <taxon>Bacillales</taxon>
        <taxon>Bacillaceae</taxon>
        <taxon>Bacillus</taxon>
    </lineage>
</organism>
<dbReference type="InterPro" id="IPR013324">
    <property type="entry name" value="RNA_pol_sigma_r3/r4-like"/>
</dbReference>
<dbReference type="AlphaFoldDB" id="A0A3A1R0U9"/>
<dbReference type="GO" id="GO:0016987">
    <property type="term" value="F:sigma factor activity"/>
    <property type="evidence" value="ECO:0007669"/>
    <property type="project" value="UniProtKB-KW"/>
</dbReference>
<feature type="domain" description="RNA polymerase sigma-70 region 2" evidence="5">
    <location>
        <begin position="21"/>
        <end position="87"/>
    </location>
</feature>
<dbReference type="GO" id="GO:0003677">
    <property type="term" value="F:DNA binding"/>
    <property type="evidence" value="ECO:0007669"/>
    <property type="project" value="InterPro"/>
</dbReference>
<dbReference type="Pfam" id="PF08281">
    <property type="entry name" value="Sigma70_r4_2"/>
    <property type="match status" value="1"/>
</dbReference>
<evidence type="ECO:0000256" key="2">
    <source>
        <dbReference type="ARBA" id="ARBA00023015"/>
    </source>
</evidence>
<dbReference type="PANTHER" id="PTHR43133:SF51">
    <property type="entry name" value="RNA POLYMERASE SIGMA FACTOR"/>
    <property type="match status" value="1"/>
</dbReference>
<keyword evidence="8" id="KW-1185">Reference proteome</keyword>
<dbReference type="GO" id="GO:0006352">
    <property type="term" value="P:DNA-templated transcription initiation"/>
    <property type="evidence" value="ECO:0007669"/>
    <property type="project" value="InterPro"/>
</dbReference>
<dbReference type="PANTHER" id="PTHR43133">
    <property type="entry name" value="RNA POLYMERASE ECF-TYPE SIGMA FACTO"/>
    <property type="match status" value="1"/>
</dbReference>
<dbReference type="NCBIfam" id="TIGR02937">
    <property type="entry name" value="sigma70-ECF"/>
    <property type="match status" value="1"/>
</dbReference>
<dbReference type="Gene3D" id="1.10.1740.10">
    <property type="match status" value="1"/>
</dbReference>
<name>A0A3A1R0U9_9BACI</name>
<dbReference type="InterPro" id="IPR013325">
    <property type="entry name" value="RNA_pol_sigma_r2"/>
</dbReference>
<dbReference type="Pfam" id="PF04542">
    <property type="entry name" value="Sigma70_r2"/>
    <property type="match status" value="1"/>
</dbReference>
<dbReference type="InterPro" id="IPR007627">
    <property type="entry name" value="RNA_pol_sigma70_r2"/>
</dbReference>
<evidence type="ECO:0000313" key="7">
    <source>
        <dbReference type="EMBL" id="RIW31987.1"/>
    </source>
</evidence>
<dbReference type="Proteomes" id="UP000265801">
    <property type="component" value="Unassembled WGS sequence"/>
</dbReference>
<evidence type="ECO:0000256" key="3">
    <source>
        <dbReference type="ARBA" id="ARBA00023082"/>
    </source>
</evidence>
<keyword evidence="4" id="KW-0804">Transcription</keyword>
<keyword evidence="3" id="KW-0731">Sigma factor</keyword>
<accession>A0A3A1R0U9</accession>
<dbReference type="InterPro" id="IPR039425">
    <property type="entry name" value="RNA_pol_sigma-70-like"/>
</dbReference>
<keyword evidence="2" id="KW-0805">Transcription regulation</keyword>
<proteinExistence type="inferred from homology"/>
<dbReference type="CDD" id="cd06171">
    <property type="entry name" value="Sigma70_r4"/>
    <property type="match status" value="1"/>
</dbReference>
<dbReference type="RefSeq" id="WP_119547671.1">
    <property type="nucleotide sequence ID" value="NZ_QXIR01000019.1"/>
</dbReference>
<comment type="similarity">
    <text evidence="1">Belongs to the sigma-70 factor family. ECF subfamily.</text>
</comment>